<organism evidence="1 2">
    <name type="scientific">Elasticomyces elasticus</name>
    <dbReference type="NCBI Taxonomy" id="574655"/>
    <lineage>
        <taxon>Eukaryota</taxon>
        <taxon>Fungi</taxon>
        <taxon>Dikarya</taxon>
        <taxon>Ascomycota</taxon>
        <taxon>Pezizomycotina</taxon>
        <taxon>Dothideomycetes</taxon>
        <taxon>Dothideomycetidae</taxon>
        <taxon>Mycosphaerellales</taxon>
        <taxon>Teratosphaeriaceae</taxon>
        <taxon>Elasticomyces</taxon>
    </lineage>
</organism>
<name>A0AAN7W3J0_9PEZI</name>
<evidence type="ECO:0008006" key="3">
    <source>
        <dbReference type="Google" id="ProtNLM"/>
    </source>
</evidence>
<dbReference type="EMBL" id="JAVRQU010000008">
    <property type="protein sequence ID" value="KAK5699495.1"/>
    <property type="molecule type" value="Genomic_DNA"/>
</dbReference>
<accession>A0AAN7W3J0</accession>
<comment type="caution">
    <text evidence="1">The sequence shown here is derived from an EMBL/GenBank/DDBJ whole genome shotgun (WGS) entry which is preliminary data.</text>
</comment>
<evidence type="ECO:0000313" key="1">
    <source>
        <dbReference type="EMBL" id="KAK5699495.1"/>
    </source>
</evidence>
<dbReference type="PANTHER" id="PTHR42085">
    <property type="entry name" value="F-BOX DOMAIN-CONTAINING PROTEIN"/>
    <property type="match status" value="1"/>
</dbReference>
<proteinExistence type="predicted"/>
<dbReference type="AlphaFoldDB" id="A0AAN7W3J0"/>
<dbReference type="Proteomes" id="UP001310594">
    <property type="component" value="Unassembled WGS sequence"/>
</dbReference>
<dbReference type="PANTHER" id="PTHR42085:SF2">
    <property type="entry name" value="F-BOX DOMAIN-CONTAINING PROTEIN"/>
    <property type="match status" value="1"/>
</dbReference>
<sequence>MVSTVEEESPSADDLAITLQQILSCAHRVAPTFRKLLDEQARSFLQSVKPFRLLDLPRELRDAIYSYTTVADDHLLLSGPCKHEDWPTAVQPAITRVNRQVSQESLPIFYGDNTFEAHMTAFDFGYFLSHMQIIGSRNLTCIRPITFSCTAGNHEMSLVCAAGLFDFVRWYVTTQGAREIQFYEGPPRERETLIYGAVSLALGLRQQGRTSEERMRLAFGDWLQSEHPTCCCAATDSGGWGDENEHKRCIRRKEFFHRSMPRYCELDERTSSYARYGWGYS</sequence>
<protein>
    <recommendedName>
        <fullName evidence="3">F-box domain-containing protein</fullName>
    </recommendedName>
</protein>
<dbReference type="InterPro" id="IPR038883">
    <property type="entry name" value="AN11006-like"/>
</dbReference>
<reference evidence="1" key="1">
    <citation type="submission" date="2023-08" db="EMBL/GenBank/DDBJ databases">
        <title>Black Yeasts Isolated from many extreme environments.</title>
        <authorList>
            <person name="Coleine C."/>
            <person name="Stajich J.E."/>
            <person name="Selbmann L."/>
        </authorList>
    </citation>
    <scope>NUCLEOTIDE SEQUENCE</scope>
    <source>
        <strain evidence="1">CCFEE 5810</strain>
    </source>
</reference>
<evidence type="ECO:0000313" key="2">
    <source>
        <dbReference type="Proteomes" id="UP001310594"/>
    </source>
</evidence>
<gene>
    <name evidence="1" type="ORF">LTR97_005623</name>
</gene>